<sequence length="234" mass="26036">MKKYLPQILLFFLITVPVICAPDASRADTLSFFTIEQEKSGQRWEIMGEFERSWISMTAANNYISWINTTWGGNISKINTADGFSVRAIYRITPIIGIGLGYERFWAEASGSHSMGAYKMETSANGALAIFSVRYPVAASRFSFNGEFALGYYFANLKESENSWEQKGDDSAPGFRFEGKVSFAVTKNFNITAGGGYRYLKMDGFGINFFSPGHPKAEMDYSGWFAGGGISVTW</sequence>
<protein>
    <submittedName>
        <fullName evidence="1">Uncharacterized protein</fullName>
    </submittedName>
</protein>
<dbReference type="EMBL" id="LNQE01000909">
    <property type="protein sequence ID" value="KUG23380.1"/>
    <property type="molecule type" value="Genomic_DNA"/>
</dbReference>
<gene>
    <name evidence="1" type="ORF">ASZ90_006822</name>
</gene>
<organism evidence="1">
    <name type="scientific">hydrocarbon metagenome</name>
    <dbReference type="NCBI Taxonomy" id="938273"/>
    <lineage>
        <taxon>unclassified sequences</taxon>
        <taxon>metagenomes</taxon>
        <taxon>ecological metagenomes</taxon>
    </lineage>
</organism>
<dbReference type="Gene3D" id="2.40.160.20">
    <property type="match status" value="1"/>
</dbReference>
<dbReference type="AlphaFoldDB" id="A0A0W8FRI4"/>
<comment type="caution">
    <text evidence="1">The sequence shown here is derived from an EMBL/GenBank/DDBJ whole genome shotgun (WGS) entry which is preliminary data.</text>
</comment>
<reference evidence="1" key="1">
    <citation type="journal article" date="2015" name="Proc. Natl. Acad. Sci. U.S.A.">
        <title>Networks of energetic and metabolic interactions define dynamics in microbial communities.</title>
        <authorList>
            <person name="Embree M."/>
            <person name="Liu J.K."/>
            <person name="Al-Bassam M.M."/>
            <person name="Zengler K."/>
        </authorList>
    </citation>
    <scope>NUCLEOTIDE SEQUENCE</scope>
</reference>
<proteinExistence type="predicted"/>
<accession>A0A0W8FRI4</accession>
<dbReference type="InterPro" id="IPR011250">
    <property type="entry name" value="OMP/PagP_B-barrel"/>
</dbReference>
<name>A0A0W8FRI4_9ZZZZ</name>
<evidence type="ECO:0000313" key="1">
    <source>
        <dbReference type="EMBL" id="KUG23380.1"/>
    </source>
</evidence>
<dbReference type="SUPFAM" id="SSF56925">
    <property type="entry name" value="OMPA-like"/>
    <property type="match status" value="1"/>
</dbReference>